<dbReference type="PANTHER" id="PTHR21234">
    <property type="entry name" value="PURINE NUCLEOSIDE PHOSPHORYLASE"/>
    <property type="match status" value="1"/>
</dbReference>
<comment type="caution">
    <text evidence="3">The sequence shown here is derived from an EMBL/GenBank/DDBJ whole genome shotgun (WGS) entry which is preliminary data.</text>
</comment>
<name>A0ABS6ADH1_9RHOB</name>
<dbReference type="RefSeq" id="WP_216031344.1">
    <property type="nucleotide sequence ID" value="NZ_JAHKNG010000001.1"/>
</dbReference>
<evidence type="ECO:0000259" key="2">
    <source>
        <dbReference type="Pfam" id="PF01048"/>
    </source>
</evidence>
<proteinExistence type="predicted"/>
<protein>
    <submittedName>
        <fullName evidence="3">5'-methylthioadenosine/S-adenosylhomocysteine nucleosidase</fullName>
    </submittedName>
</protein>
<dbReference type="EMBL" id="JAHKNG010000001">
    <property type="protein sequence ID" value="MBU3028650.1"/>
    <property type="molecule type" value="Genomic_DNA"/>
</dbReference>
<organism evidence="3 4">
    <name type="scientific">Paracoccus marinaquae</name>
    <dbReference type="NCBI Taxonomy" id="2841926"/>
    <lineage>
        <taxon>Bacteria</taxon>
        <taxon>Pseudomonadati</taxon>
        <taxon>Pseudomonadota</taxon>
        <taxon>Alphaproteobacteria</taxon>
        <taxon>Rhodobacterales</taxon>
        <taxon>Paracoccaceae</taxon>
        <taxon>Paracoccus</taxon>
    </lineage>
</organism>
<feature type="signal peptide" evidence="1">
    <location>
        <begin position="1"/>
        <end position="22"/>
    </location>
</feature>
<evidence type="ECO:0000313" key="3">
    <source>
        <dbReference type="EMBL" id="MBU3028650.1"/>
    </source>
</evidence>
<dbReference type="Proteomes" id="UP001166191">
    <property type="component" value="Unassembled WGS sequence"/>
</dbReference>
<gene>
    <name evidence="3" type="ORF">KNW02_00785</name>
</gene>
<accession>A0ABS6ADH1</accession>
<evidence type="ECO:0000313" key="4">
    <source>
        <dbReference type="Proteomes" id="UP001166191"/>
    </source>
</evidence>
<feature type="chain" id="PRO_5047408948" evidence="1">
    <location>
        <begin position="23"/>
        <end position="302"/>
    </location>
</feature>
<dbReference type="Pfam" id="PF01048">
    <property type="entry name" value="PNP_UDP_1"/>
    <property type="match status" value="1"/>
</dbReference>
<keyword evidence="1" id="KW-0732">Signal</keyword>
<reference evidence="3" key="1">
    <citation type="submission" date="2021-06" db="EMBL/GenBank/DDBJ databases">
        <title>Paracoccus bacterium XHP0099 sp. nov., isolated from the surface waters of the Yellow Sea.</title>
        <authorList>
            <person name="Xue H."/>
            <person name="Zhang D."/>
        </authorList>
    </citation>
    <scope>NUCLEOTIDE SEQUENCE</scope>
    <source>
        <strain evidence="3">XHP0099</strain>
    </source>
</reference>
<keyword evidence="4" id="KW-1185">Reference proteome</keyword>
<sequence length="302" mass="31631">MPAIRPITLAAAIAGLATAAWAQDPAARPVIAVMSAFPPEWVGLQAELQDARSQTINGVEFITGQLAGKDVVLFLSGVSMVNAAMTTQLALDRFDIGAIVFSGIAGGVDPSLNIGDVVVAGQWGPYLETIMARETEGRFAIPGFLESPFPNYGMIFTSETTVASDRGEPEDRFWFPVDQGLLEVARGVAAKTDLAACNGDNACLSQPPQIVIGGNGVSGSAFVDNAGLREWIFGTFQAQVVDMESAAVAQVAWANQVPFIAFRSLSDLAGGGEGENEMGVFMSLAATNSAEVVKLFVEALPE</sequence>
<evidence type="ECO:0000256" key="1">
    <source>
        <dbReference type="SAM" id="SignalP"/>
    </source>
</evidence>
<dbReference type="InterPro" id="IPR000845">
    <property type="entry name" value="Nucleoside_phosphorylase_d"/>
</dbReference>
<dbReference type="CDD" id="cd09008">
    <property type="entry name" value="MTAN"/>
    <property type="match status" value="1"/>
</dbReference>
<dbReference type="PANTHER" id="PTHR21234:SF42">
    <property type="entry name" value="PHOSPHORYLASE SUPERFAMILY PROTEIN"/>
    <property type="match status" value="1"/>
</dbReference>
<feature type="domain" description="Nucleoside phosphorylase" evidence="2">
    <location>
        <begin position="31"/>
        <end position="297"/>
    </location>
</feature>